<proteinExistence type="predicted"/>
<keyword evidence="4" id="KW-1185">Reference proteome</keyword>
<organism evidence="3 4">
    <name type="scientific">Penicillium subrubescens</name>
    <dbReference type="NCBI Taxonomy" id="1316194"/>
    <lineage>
        <taxon>Eukaryota</taxon>
        <taxon>Fungi</taxon>
        <taxon>Dikarya</taxon>
        <taxon>Ascomycota</taxon>
        <taxon>Pezizomycotina</taxon>
        <taxon>Eurotiomycetes</taxon>
        <taxon>Eurotiomycetidae</taxon>
        <taxon>Eurotiales</taxon>
        <taxon>Aspergillaceae</taxon>
        <taxon>Penicillium</taxon>
    </lineage>
</organism>
<dbReference type="STRING" id="1316194.A0A1Q5TRR1"/>
<dbReference type="Pfam" id="PF14612">
    <property type="entry name" value="Ino80_Iec3"/>
    <property type="match status" value="1"/>
</dbReference>
<accession>A0A1Q5TRR1</accession>
<evidence type="ECO:0000313" key="4">
    <source>
        <dbReference type="Proteomes" id="UP000186955"/>
    </source>
</evidence>
<dbReference type="GO" id="GO:0006338">
    <property type="term" value="P:chromatin remodeling"/>
    <property type="evidence" value="ECO:0007669"/>
    <property type="project" value="InterPro"/>
</dbReference>
<dbReference type="EMBL" id="MNBE01000622">
    <property type="protein sequence ID" value="OKP02909.1"/>
    <property type="molecule type" value="Genomic_DNA"/>
</dbReference>
<dbReference type="InterPro" id="IPR032742">
    <property type="entry name" value="Iec3_N"/>
</dbReference>
<name>A0A1Q5TRR1_9EURO</name>
<reference evidence="3 4" key="1">
    <citation type="submission" date="2016-10" db="EMBL/GenBank/DDBJ databases">
        <title>Genome sequence of the ascomycete fungus Penicillium subrubescens.</title>
        <authorList>
            <person name="De Vries R.P."/>
            <person name="Peng M."/>
            <person name="Dilokpimol A."/>
            <person name="Hilden K."/>
            <person name="Makela M.R."/>
            <person name="Grigoriev I."/>
            <person name="Riley R."/>
            <person name="Granchi Z."/>
        </authorList>
    </citation>
    <scope>NUCLEOTIDE SEQUENCE [LARGE SCALE GENOMIC DNA]</scope>
    <source>
        <strain evidence="3 4">CBS 132785</strain>
    </source>
</reference>
<sequence>MADETTDSKPLSETLPDAPEATPAKQSVHSFKYDILTALGETKKYAKLKMKFTKQELESEALIREELRIEDLSKRIQEQNE</sequence>
<comment type="caution">
    <text evidence="3">The sequence shown here is derived from an EMBL/GenBank/DDBJ whole genome shotgun (WGS) entry which is preliminary data.</text>
</comment>
<protein>
    <recommendedName>
        <fullName evidence="2">INO80 complex subunit 3 N-terminal domain-containing protein</fullName>
    </recommendedName>
</protein>
<feature type="region of interest" description="Disordered" evidence="1">
    <location>
        <begin position="1"/>
        <end position="26"/>
    </location>
</feature>
<gene>
    <name evidence="3" type="ORF">PENSUB_6981</name>
</gene>
<evidence type="ECO:0000256" key="1">
    <source>
        <dbReference type="SAM" id="MobiDB-lite"/>
    </source>
</evidence>
<evidence type="ECO:0000313" key="3">
    <source>
        <dbReference type="EMBL" id="OKP02909.1"/>
    </source>
</evidence>
<dbReference type="AlphaFoldDB" id="A0A1Q5TRR1"/>
<evidence type="ECO:0000259" key="2">
    <source>
        <dbReference type="Pfam" id="PF14612"/>
    </source>
</evidence>
<feature type="domain" description="INO80 complex subunit 3 N-terminal" evidence="2">
    <location>
        <begin position="43"/>
        <end position="80"/>
    </location>
</feature>
<dbReference type="GO" id="GO:0031011">
    <property type="term" value="C:Ino80 complex"/>
    <property type="evidence" value="ECO:0007669"/>
    <property type="project" value="InterPro"/>
</dbReference>
<dbReference type="Proteomes" id="UP000186955">
    <property type="component" value="Unassembled WGS sequence"/>
</dbReference>